<name>B2JQ43_PARP8</name>
<gene>
    <name evidence="2" type="ordered locus">Bphy_4264</name>
</gene>
<organism evidence="2 3">
    <name type="scientific">Paraburkholderia phymatum (strain DSM 17167 / CIP 108236 / LMG 21445 / STM815)</name>
    <name type="common">Burkholderia phymatum</name>
    <dbReference type="NCBI Taxonomy" id="391038"/>
    <lineage>
        <taxon>Bacteria</taxon>
        <taxon>Pseudomonadati</taxon>
        <taxon>Pseudomonadota</taxon>
        <taxon>Betaproteobacteria</taxon>
        <taxon>Burkholderiales</taxon>
        <taxon>Burkholderiaceae</taxon>
        <taxon>Paraburkholderia</taxon>
    </lineage>
</organism>
<dbReference type="KEGG" id="bph:Bphy_4264"/>
<feature type="signal peptide" evidence="1">
    <location>
        <begin position="1"/>
        <end position="24"/>
    </location>
</feature>
<proteinExistence type="predicted"/>
<dbReference type="eggNOG" id="ENOG5032B1K">
    <property type="taxonomic scope" value="Bacteria"/>
</dbReference>
<evidence type="ECO:0000256" key="1">
    <source>
        <dbReference type="SAM" id="SignalP"/>
    </source>
</evidence>
<accession>B2JQ43</accession>
<dbReference type="RefSeq" id="WP_012403557.1">
    <property type="nucleotide sequence ID" value="NC_010623.1"/>
</dbReference>
<reference evidence="3" key="1">
    <citation type="journal article" date="2014" name="Stand. Genomic Sci.">
        <title>Complete genome sequence of Burkholderia phymatum STM815(T), a broad host range and efficient nitrogen-fixing symbiont of Mimosa species.</title>
        <authorList>
            <person name="Moulin L."/>
            <person name="Klonowska A."/>
            <person name="Caroline B."/>
            <person name="Booth K."/>
            <person name="Vriezen J.A."/>
            <person name="Melkonian R."/>
            <person name="James E.K."/>
            <person name="Young J.P."/>
            <person name="Bena G."/>
            <person name="Hauser L."/>
            <person name="Land M."/>
            <person name="Kyrpides N."/>
            <person name="Bruce D."/>
            <person name="Chain P."/>
            <person name="Copeland A."/>
            <person name="Pitluck S."/>
            <person name="Woyke T."/>
            <person name="Lizotte-Waniewski M."/>
            <person name="Bristow J."/>
            <person name="Riley M."/>
        </authorList>
    </citation>
    <scope>NUCLEOTIDE SEQUENCE [LARGE SCALE GENOMIC DNA]</scope>
    <source>
        <strain evidence="3">DSM 17167 / CIP 108236 / LMG 21445 / STM815</strain>
    </source>
</reference>
<evidence type="ECO:0000313" key="2">
    <source>
        <dbReference type="EMBL" id="ACC73384.1"/>
    </source>
</evidence>
<sequence precursor="true">MNKRAMFFAAFGVAAVCMSTAASADVGVGVYLGAPAPFYAPPPVVYAPPPPVVYAPPPVYYGGYGGYGGGYRRGYWGRPHWHDHGRYRGEGRHHGRW</sequence>
<protein>
    <submittedName>
        <fullName evidence="2">Uncharacterized protein</fullName>
    </submittedName>
</protein>
<dbReference type="EMBL" id="CP001044">
    <property type="protein sequence ID" value="ACC73384.1"/>
    <property type="molecule type" value="Genomic_DNA"/>
</dbReference>
<dbReference type="Proteomes" id="UP000001192">
    <property type="component" value="Chromosome 2"/>
</dbReference>
<keyword evidence="3" id="KW-1185">Reference proteome</keyword>
<feature type="chain" id="PRO_5002779524" evidence="1">
    <location>
        <begin position="25"/>
        <end position="97"/>
    </location>
</feature>
<keyword evidence="1" id="KW-0732">Signal</keyword>
<dbReference type="AlphaFoldDB" id="B2JQ43"/>
<dbReference type="STRING" id="391038.Bphy_4264"/>
<evidence type="ECO:0000313" key="3">
    <source>
        <dbReference type="Proteomes" id="UP000001192"/>
    </source>
</evidence>
<dbReference type="HOGENOM" id="CLU_129162_0_1_4"/>